<evidence type="ECO:0000259" key="6">
    <source>
        <dbReference type="Pfam" id="PF00725"/>
    </source>
</evidence>
<dbReference type="PANTHER" id="PTHR48075">
    <property type="entry name" value="3-HYDROXYACYL-COA DEHYDROGENASE FAMILY PROTEIN"/>
    <property type="match status" value="1"/>
</dbReference>
<dbReference type="FunCoup" id="A0A0M9UCP9">
    <property type="interactions" value="243"/>
</dbReference>
<proteinExistence type="inferred from homology"/>
<dbReference type="GO" id="GO:0070403">
    <property type="term" value="F:NAD+ binding"/>
    <property type="evidence" value="ECO:0007669"/>
    <property type="project" value="InterPro"/>
</dbReference>
<dbReference type="PANTHER" id="PTHR48075:SF5">
    <property type="entry name" value="3-HYDROXYBUTYRYL-COA DEHYDROGENASE"/>
    <property type="match status" value="1"/>
</dbReference>
<feature type="binding site" evidence="5">
    <location>
        <position position="49"/>
    </location>
    <ligand>
        <name>CoA</name>
        <dbReference type="ChEBI" id="CHEBI:57287"/>
    </ligand>
</feature>
<reference evidence="8 10" key="1">
    <citation type="journal article" date="2015" name="Genome Announc.">
        <title>Draft Genome Sequence of a Heterotrophic Facultative Anaerobic Thermophilic Bacterium, Ardenticatena maritima Strain 110ST.</title>
        <authorList>
            <person name="Kawaichi S."/>
            <person name="Yoshida T."/>
            <person name="Sako Y."/>
            <person name="Nakamura R."/>
        </authorList>
    </citation>
    <scope>NUCLEOTIDE SEQUENCE [LARGE SCALE GENOMIC DNA]</scope>
    <source>
        <strain evidence="8 10">110S</strain>
    </source>
</reference>
<evidence type="ECO:0000313" key="10">
    <source>
        <dbReference type="Proteomes" id="UP000037784"/>
    </source>
</evidence>
<reference evidence="9 11" key="2">
    <citation type="submission" date="2015-07" db="EMBL/GenBank/DDBJ databases">
        <title>Whole genome sequence of Ardenticatena maritima DSM 23922.</title>
        <authorList>
            <person name="Hemp J."/>
            <person name="Ward L.M."/>
            <person name="Pace L.A."/>
            <person name="Fischer W.W."/>
        </authorList>
    </citation>
    <scope>NUCLEOTIDE SEQUENCE [LARGE SCALE GENOMIC DNA]</scope>
    <source>
        <strain evidence="9 11">110S</strain>
    </source>
</reference>
<dbReference type="Gene3D" id="3.40.50.720">
    <property type="entry name" value="NAD(P)-binding Rossmann-like Domain"/>
    <property type="match status" value="1"/>
</dbReference>
<dbReference type="AlphaFoldDB" id="A0A0M9UCP9"/>
<dbReference type="FunFam" id="3.40.50.720:FF:000009">
    <property type="entry name" value="Fatty oxidation complex, alpha subunit"/>
    <property type="match status" value="1"/>
</dbReference>
<keyword evidence="10" id="KW-1185">Reference proteome</keyword>
<dbReference type="OrthoDB" id="9771883at2"/>
<protein>
    <submittedName>
        <fullName evidence="8">3-hydroxybutyryl-CoA dehydrogenase</fullName>
        <ecNumber evidence="8">1.1.1.157</ecNumber>
    </submittedName>
</protein>
<evidence type="ECO:0000256" key="5">
    <source>
        <dbReference type="PIRSR" id="PIRSR000105-3"/>
    </source>
</evidence>
<dbReference type="GO" id="GO:0006635">
    <property type="term" value="P:fatty acid beta-oxidation"/>
    <property type="evidence" value="ECO:0007669"/>
    <property type="project" value="TreeGrafter"/>
</dbReference>
<comment type="pathway">
    <text evidence="1">Lipid metabolism; butanoate metabolism.</text>
</comment>
<sequence>MTIQTVGVVGCGQMGSGIAEVVARSGYRVIVREVNDALLERGQQRIRASLERAVKKGKLSQADADAVWERLTFTTTLDEMRACDLVIEAIVENKEAKQELFAALDTITPPHAILASNTSSISITAIAAATSEARRPRVLGMHFFNPVPVMPLLELVRGLETAEETLATARAFGESLGKTIIVAKDNPGFIVNLLLVPYLLDAIRWLEYGLATREDIDTGVKLGLNHPMGPYELSDFIGLDTLLFIADAMYDEFRDPRYAAPPLLRRMVAAGHLGRKSGRGFYEYQR</sequence>
<dbReference type="SUPFAM" id="SSF51735">
    <property type="entry name" value="NAD(P)-binding Rossmann-fold domains"/>
    <property type="match status" value="1"/>
</dbReference>
<evidence type="ECO:0000256" key="3">
    <source>
        <dbReference type="ARBA" id="ARBA00023002"/>
    </source>
</evidence>
<feature type="domain" description="3-hydroxyacyl-CoA dehydrogenase C-terminal" evidence="6">
    <location>
        <begin position="188"/>
        <end position="284"/>
    </location>
</feature>
<dbReference type="Pfam" id="PF00725">
    <property type="entry name" value="3HCDH"/>
    <property type="match status" value="1"/>
</dbReference>
<dbReference type="Proteomes" id="UP000050502">
    <property type="component" value="Unassembled WGS sequence"/>
</dbReference>
<dbReference type="InterPro" id="IPR006176">
    <property type="entry name" value="3-OHacyl-CoA_DH_NAD-bd"/>
</dbReference>
<dbReference type="InterPro" id="IPR008927">
    <property type="entry name" value="6-PGluconate_DH-like_C_sf"/>
</dbReference>
<reference evidence="10" key="3">
    <citation type="submission" date="2015-08" db="EMBL/GenBank/DDBJ databases">
        <title>Draft Genome Sequence of a Heterotrophic Facultative Anaerobic Bacterium Ardenticatena maritima Strain 110S.</title>
        <authorList>
            <person name="Kawaichi S."/>
            <person name="Yoshida T."/>
            <person name="Sako Y."/>
            <person name="Nakamura R."/>
        </authorList>
    </citation>
    <scope>NUCLEOTIDE SEQUENCE [LARGE SCALE GENOMIC DNA]</scope>
    <source>
        <strain evidence="10">110S</strain>
    </source>
</reference>
<comment type="caution">
    <text evidence="8">The sequence shown here is derived from an EMBL/GenBank/DDBJ whole genome shotgun (WGS) entry which is preliminary data.</text>
</comment>
<feature type="binding site" evidence="5">
    <location>
        <position position="119"/>
    </location>
    <ligand>
        <name>CoA</name>
        <dbReference type="ChEBI" id="CHEBI:57287"/>
    </ligand>
</feature>
<comment type="similarity">
    <text evidence="2">Belongs to the 3-hydroxyacyl-CoA dehydrogenase family.</text>
</comment>
<gene>
    <name evidence="8" type="primary">paaH</name>
    <name evidence="8" type="ORF">ARMA_1617</name>
    <name evidence="9" type="ORF">SE16_07005</name>
</gene>
<dbReference type="SUPFAM" id="SSF48179">
    <property type="entry name" value="6-phosphogluconate dehydrogenase C-terminal domain-like"/>
    <property type="match status" value="1"/>
</dbReference>
<dbReference type="InterPro" id="IPR022694">
    <property type="entry name" value="3-OHacyl-CoA_DH"/>
</dbReference>
<feature type="site" description="Important for catalytic activity" evidence="4">
    <location>
        <position position="142"/>
    </location>
</feature>
<dbReference type="NCBIfam" id="NF005875">
    <property type="entry name" value="PRK07819.1"/>
    <property type="match status" value="1"/>
</dbReference>
<dbReference type="GO" id="GO:0008691">
    <property type="term" value="F:3-hydroxybutyryl-CoA dehydrogenase activity"/>
    <property type="evidence" value="ECO:0007669"/>
    <property type="project" value="UniProtKB-EC"/>
</dbReference>
<evidence type="ECO:0000256" key="2">
    <source>
        <dbReference type="ARBA" id="ARBA00009463"/>
    </source>
</evidence>
<dbReference type="Gene3D" id="1.10.1040.10">
    <property type="entry name" value="N-(1-d-carboxylethyl)-l-norvaline Dehydrogenase, domain 2"/>
    <property type="match status" value="1"/>
</dbReference>
<dbReference type="InterPro" id="IPR006108">
    <property type="entry name" value="3HC_DH_C"/>
</dbReference>
<accession>A0A0M9UCP9</accession>
<dbReference type="PIRSF" id="PIRSF000105">
    <property type="entry name" value="HCDH"/>
    <property type="match status" value="1"/>
</dbReference>
<dbReference type="InParanoid" id="A0A0M9UCP9"/>
<dbReference type="InterPro" id="IPR036291">
    <property type="entry name" value="NAD(P)-bd_dom_sf"/>
</dbReference>
<dbReference type="InterPro" id="IPR013328">
    <property type="entry name" value="6PGD_dom2"/>
</dbReference>
<dbReference type="EMBL" id="BBZA01000125">
    <property type="protein sequence ID" value="GAP63194.1"/>
    <property type="molecule type" value="Genomic_DNA"/>
</dbReference>
<dbReference type="STRING" id="872965.SE16_07005"/>
<feature type="binding site" evidence="5">
    <location>
        <position position="56"/>
    </location>
    <ligand>
        <name>CoA</name>
        <dbReference type="ChEBI" id="CHEBI:57287"/>
    </ligand>
</feature>
<feature type="domain" description="3-hydroxyacyl-CoA dehydrogenase NAD binding" evidence="7">
    <location>
        <begin position="5"/>
        <end position="185"/>
    </location>
</feature>
<dbReference type="EMBL" id="LGKN01000004">
    <property type="protein sequence ID" value="KPL88525.1"/>
    <property type="molecule type" value="Genomic_DNA"/>
</dbReference>
<dbReference type="Proteomes" id="UP000037784">
    <property type="component" value="Unassembled WGS sequence"/>
</dbReference>
<evidence type="ECO:0000313" key="8">
    <source>
        <dbReference type="EMBL" id="GAP63194.1"/>
    </source>
</evidence>
<evidence type="ECO:0000313" key="11">
    <source>
        <dbReference type="Proteomes" id="UP000050502"/>
    </source>
</evidence>
<dbReference type="RefSeq" id="WP_054493067.1">
    <property type="nucleotide sequence ID" value="NZ_BBZA01000125.1"/>
</dbReference>
<dbReference type="EC" id="1.1.1.157" evidence="8"/>
<name>A0A0M9UCP9_9CHLR</name>
<evidence type="ECO:0000256" key="1">
    <source>
        <dbReference type="ARBA" id="ARBA00005086"/>
    </source>
</evidence>
<dbReference type="PATRIC" id="fig|872965.6.peg.1448"/>
<organism evidence="8 10">
    <name type="scientific">Ardenticatena maritima</name>
    <dbReference type="NCBI Taxonomy" id="872965"/>
    <lineage>
        <taxon>Bacteria</taxon>
        <taxon>Bacillati</taxon>
        <taxon>Chloroflexota</taxon>
        <taxon>Ardenticatenia</taxon>
        <taxon>Ardenticatenales</taxon>
        <taxon>Ardenticatenaceae</taxon>
        <taxon>Ardenticatena</taxon>
    </lineage>
</organism>
<evidence type="ECO:0000259" key="7">
    <source>
        <dbReference type="Pfam" id="PF02737"/>
    </source>
</evidence>
<evidence type="ECO:0000313" key="9">
    <source>
        <dbReference type="EMBL" id="KPL88525.1"/>
    </source>
</evidence>
<keyword evidence="3 8" id="KW-0560">Oxidoreductase</keyword>
<evidence type="ECO:0000256" key="4">
    <source>
        <dbReference type="PIRSR" id="PIRSR000105-1"/>
    </source>
</evidence>
<dbReference type="Pfam" id="PF02737">
    <property type="entry name" value="3HCDH_N"/>
    <property type="match status" value="1"/>
</dbReference>